<dbReference type="GO" id="GO:0032259">
    <property type="term" value="P:methylation"/>
    <property type="evidence" value="ECO:0007669"/>
    <property type="project" value="UniProtKB-KW"/>
</dbReference>
<dbReference type="RefSeq" id="XP_003682629.1">
    <property type="nucleotide sequence ID" value="XM_003682581.1"/>
</dbReference>
<protein>
    <recommendedName>
        <fullName evidence="3">Methyltransferase domain-containing protein</fullName>
    </recommendedName>
</protein>
<dbReference type="KEGG" id="tdl:TDEL_0G00510"/>
<keyword evidence="1" id="KW-0489">Methyltransferase</keyword>
<dbReference type="OrthoDB" id="10027013at2759"/>
<dbReference type="InterPro" id="IPR051052">
    <property type="entry name" value="Diverse_substrate_MTase"/>
</dbReference>
<dbReference type="InterPro" id="IPR025714">
    <property type="entry name" value="Methyltranfer_dom"/>
</dbReference>
<feature type="domain" description="Methyltransferase" evidence="3">
    <location>
        <begin position="41"/>
        <end position="145"/>
    </location>
</feature>
<keyword evidence="5" id="KW-1185">Reference proteome</keyword>
<dbReference type="Proteomes" id="UP000005627">
    <property type="component" value="Chromosome 7"/>
</dbReference>
<dbReference type="InterPro" id="IPR029063">
    <property type="entry name" value="SAM-dependent_MTases_sf"/>
</dbReference>
<dbReference type="EMBL" id="HE616748">
    <property type="protein sequence ID" value="CCE93418.1"/>
    <property type="molecule type" value="Genomic_DNA"/>
</dbReference>
<organism evidence="4 5">
    <name type="scientific">Torulaspora delbrueckii</name>
    <name type="common">Yeast</name>
    <name type="synonym">Candida colliculosa</name>
    <dbReference type="NCBI Taxonomy" id="4950"/>
    <lineage>
        <taxon>Eukaryota</taxon>
        <taxon>Fungi</taxon>
        <taxon>Dikarya</taxon>
        <taxon>Ascomycota</taxon>
        <taxon>Saccharomycotina</taxon>
        <taxon>Saccharomycetes</taxon>
        <taxon>Saccharomycetales</taxon>
        <taxon>Saccharomycetaceae</taxon>
        <taxon>Torulaspora</taxon>
    </lineage>
</organism>
<keyword evidence="2" id="KW-0808">Transferase</keyword>
<reference evidence="4 5" key="1">
    <citation type="journal article" date="2011" name="Proc. Natl. Acad. Sci. U.S.A.">
        <title>Evolutionary erosion of yeast sex chromosomes by mating-type switching accidents.</title>
        <authorList>
            <person name="Gordon J.L."/>
            <person name="Armisen D."/>
            <person name="Proux-Wera E."/>
            <person name="Oheigeartaigh S.S."/>
            <person name="Byrne K.P."/>
            <person name="Wolfe K.H."/>
        </authorList>
    </citation>
    <scope>NUCLEOTIDE SEQUENCE [LARGE SCALE GENOMIC DNA]</scope>
    <source>
        <strain evidence="5">ATCC 10662 / CBS 1146 / NBRC 0425 / NCYC 2629 / NRRL Y-866</strain>
    </source>
</reference>
<dbReference type="eggNOG" id="KOG3010">
    <property type="taxonomic scope" value="Eukaryota"/>
</dbReference>
<evidence type="ECO:0000259" key="3">
    <source>
        <dbReference type="Pfam" id="PF13847"/>
    </source>
</evidence>
<dbReference type="Gene3D" id="3.40.50.150">
    <property type="entry name" value="Vaccinia Virus protein VP39"/>
    <property type="match status" value="1"/>
</dbReference>
<dbReference type="PANTHER" id="PTHR44942">
    <property type="entry name" value="METHYLTRANSF_11 DOMAIN-CONTAINING PROTEIN"/>
    <property type="match status" value="1"/>
</dbReference>
<dbReference type="HOGENOM" id="CLU_049344_1_2_1"/>
<dbReference type="InParanoid" id="G8ZYE3"/>
<dbReference type="FunCoup" id="G8ZYE3">
    <property type="interactions" value="789"/>
</dbReference>
<evidence type="ECO:0000313" key="4">
    <source>
        <dbReference type="EMBL" id="CCE93418.1"/>
    </source>
</evidence>
<accession>G8ZYE3</accession>
<dbReference type="CDD" id="cd02440">
    <property type="entry name" value="AdoMet_MTases"/>
    <property type="match status" value="1"/>
</dbReference>
<dbReference type="GeneID" id="11504397"/>
<dbReference type="STRING" id="1076872.G8ZYE3"/>
<dbReference type="SUPFAM" id="SSF53335">
    <property type="entry name" value="S-adenosyl-L-methionine-dependent methyltransferases"/>
    <property type="match status" value="1"/>
</dbReference>
<evidence type="ECO:0000256" key="1">
    <source>
        <dbReference type="ARBA" id="ARBA00022603"/>
    </source>
</evidence>
<dbReference type="GO" id="GO:0008168">
    <property type="term" value="F:methyltransferase activity"/>
    <property type="evidence" value="ECO:0007669"/>
    <property type="project" value="UniProtKB-KW"/>
</dbReference>
<evidence type="ECO:0000256" key="2">
    <source>
        <dbReference type="ARBA" id="ARBA00022679"/>
    </source>
</evidence>
<dbReference type="PANTHER" id="PTHR44942:SF4">
    <property type="entry name" value="METHYLTRANSFERASE TYPE 11 DOMAIN-CONTAINING PROTEIN"/>
    <property type="match status" value="1"/>
</dbReference>
<evidence type="ECO:0000313" key="5">
    <source>
        <dbReference type="Proteomes" id="UP000005627"/>
    </source>
</evidence>
<dbReference type="Pfam" id="PF13847">
    <property type="entry name" value="Methyltransf_31"/>
    <property type="match status" value="1"/>
</dbReference>
<dbReference type="AlphaFoldDB" id="G8ZYE3"/>
<proteinExistence type="predicted"/>
<sequence length="295" mass="33763">MSAFAESDFNADRYDRSRPSYPSDFYRILDQYHKGQRHLLVDVGCGPGTATLQMAKELREFDKIIGTDISDAMVKKAQQSQSTVKHERLSFALVPSDDFSFLGPVENDRQVVDMITAVECVHWFDYQKFQASIAANLRSNGTIAIWGYADAVFIDYPDLDDILDDVAYGSDQLGPYWEQPGRKILRTMLANWSFNLDKFTDIREVNLKATSLRTTSVSEIQPQPLVIVKEMTVADYAAYVKTWSAYHAWYKKFGDSKPDVTEEFVKRVNSTYPELTANSTVKVAWNTFYKFARRI</sequence>
<gene>
    <name evidence="4" type="primary">TDEL0G00510</name>
    <name evidence="4" type="ORF">TDEL_0G00510</name>
</gene>
<name>G8ZYE3_TORDE</name>